<dbReference type="HOGENOM" id="CLU_3296132_0_0_6"/>
<evidence type="ECO:0000313" key="1">
    <source>
        <dbReference type="EMBL" id="ACF61327.1"/>
    </source>
</evidence>
<accession>A0A0H3BMN0</accession>
<gene>
    <name evidence="1" type="ordered locus">SNSL254_A2709</name>
</gene>
<dbReference type="EMBL" id="CP001113">
    <property type="protein sequence ID" value="ACF61327.1"/>
    <property type="molecule type" value="Genomic_DNA"/>
</dbReference>
<evidence type="ECO:0000313" key="2">
    <source>
        <dbReference type="Proteomes" id="UP000008824"/>
    </source>
</evidence>
<protein>
    <submittedName>
        <fullName evidence="1">Uncharacterized protein</fullName>
    </submittedName>
</protein>
<reference evidence="1 2" key="1">
    <citation type="journal article" date="2011" name="J. Bacteriol.">
        <title>Comparative genomics of 28 Salmonella enterica isolates: evidence for CRISPR-mediated adaptive sublineage evolution.</title>
        <authorList>
            <person name="Fricke W.F."/>
            <person name="Mammel M.K."/>
            <person name="McDermott P.F."/>
            <person name="Tartera C."/>
            <person name="White D.G."/>
            <person name="Leclerc J.E."/>
            <person name="Ravel J."/>
            <person name="Cebula T.A."/>
        </authorList>
    </citation>
    <scope>NUCLEOTIDE SEQUENCE [LARGE SCALE GENOMIC DNA]</scope>
    <source>
        <strain evidence="1 2">SL254</strain>
    </source>
</reference>
<sequence>MLKRPSSAAVLLLLAFRLSFFSKFSGWLVSHNADAISDYT</sequence>
<name>A0A0H3BMN0_SALNS</name>
<dbReference type="AlphaFoldDB" id="A0A0H3BMN0"/>
<proteinExistence type="predicted"/>
<dbReference type="KEGG" id="see:SNSL254_A2709"/>
<organism evidence="1 2">
    <name type="scientific">Salmonella newport (strain SL254)</name>
    <dbReference type="NCBI Taxonomy" id="423368"/>
    <lineage>
        <taxon>Bacteria</taxon>
        <taxon>Pseudomonadati</taxon>
        <taxon>Pseudomonadota</taxon>
        <taxon>Gammaproteobacteria</taxon>
        <taxon>Enterobacterales</taxon>
        <taxon>Enterobacteriaceae</taxon>
        <taxon>Salmonella</taxon>
    </lineage>
</organism>
<dbReference type="Proteomes" id="UP000008824">
    <property type="component" value="Chromosome"/>
</dbReference>